<dbReference type="Proteomes" id="UP001499930">
    <property type="component" value="Unassembled WGS sequence"/>
</dbReference>
<accession>A0ABP6KAY1</accession>
<organism evidence="2 3">
    <name type="scientific">Streptosporangium longisporum</name>
    <dbReference type="NCBI Taxonomy" id="46187"/>
    <lineage>
        <taxon>Bacteria</taxon>
        <taxon>Bacillati</taxon>
        <taxon>Actinomycetota</taxon>
        <taxon>Actinomycetes</taxon>
        <taxon>Streptosporangiales</taxon>
        <taxon>Streptosporangiaceae</taxon>
        <taxon>Streptosporangium</taxon>
    </lineage>
</organism>
<proteinExistence type="predicted"/>
<keyword evidence="1" id="KW-0812">Transmembrane</keyword>
<keyword evidence="1" id="KW-1133">Transmembrane helix</keyword>
<feature type="transmembrane region" description="Helical" evidence="1">
    <location>
        <begin position="24"/>
        <end position="46"/>
    </location>
</feature>
<sequence length="87" mass="9478">MTRVRAWACRVWHTLTDPPGSDTAAMLALFIPIGIGGILISVLPAWHGPPLVRISDLVWTYALLHVVRQRDHARTQLAQPATTTGGS</sequence>
<dbReference type="EMBL" id="BAAAWD010000004">
    <property type="protein sequence ID" value="GAA2990558.1"/>
    <property type="molecule type" value="Genomic_DNA"/>
</dbReference>
<evidence type="ECO:0000313" key="3">
    <source>
        <dbReference type="Proteomes" id="UP001499930"/>
    </source>
</evidence>
<gene>
    <name evidence="2" type="ORF">GCM10017559_08230</name>
</gene>
<dbReference type="RefSeq" id="WP_344888450.1">
    <property type="nucleotide sequence ID" value="NZ_BAAAWD010000004.1"/>
</dbReference>
<name>A0ABP6KAY1_9ACTN</name>
<evidence type="ECO:0000256" key="1">
    <source>
        <dbReference type="SAM" id="Phobius"/>
    </source>
</evidence>
<evidence type="ECO:0000313" key="2">
    <source>
        <dbReference type="EMBL" id="GAA2990558.1"/>
    </source>
</evidence>
<reference evidence="3" key="1">
    <citation type="journal article" date="2019" name="Int. J. Syst. Evol. Microbiol.">
        <title>The Global Catalogue of Microorganisms (GCM) 10K type strain sequencing project: providing services to taxonomists for standard genome sequencing and annotation.</title>
        <authorList>
            <consortium name="The Broad Institute Genomics Platform"/>
            <consortium name="The Broad Institute Genome Sequencing Center for Infectious Disease"/>
            <person name="Wu L."/>
            <person name="Ma J."/>
        </authorList>
    </citation>
    <scope>NUCLEOTIDE SEQUENCE [LARGE SCALE GENOMIC DNA]</scope>
    <source>
        <strain evidence="3">JCM 3106</strain>
    </source>
</reference>
<comment type="caution">
    <text evidence="2">The sequence shown here is derived from an EMBL/GenBank/DDBJ whole genome shotgun (WGS) entry which is preliminary data.</text>
</comment>
<protein>
    <submittedName>
        <fullName evidence="2">Uncharacterized protein</fullName>
    </submittedName>
</protein>
<keyword evidence="1" id="KW-0472">Membrane</keyword>
<keyword evidence="3" id="KW-1185">Reference proteome</keyword>